<evidence type="ECO:0000313" key="6">
    <source>
        <dbReference type="EMBL" id="GBL46013.1"/>
    </source>
</evidence>
<keyword evidence="7" id="KW-1185">Reference proteome</keyword>
<dbReference type="PANTHER" id="PTHR43317">
    <property type="entry name" value="THERMOSPERMINE SYNTHASE ACAULIS5"/>
    <property type="match status" value="1"/>
</dbReference>
<evidence type="ECO:0000256" key="3">
    <source>
        <dbReference type="ARBA" id="ARBA00023115"/>
    </source>
</evidence>
<dbReference type="EMBL" id="BGOW01000015">
    <property type="protein sequence ID" value="GBL46013.1"/>
    <property type="molecule type" value="Genomic_DNA"/>
</dbReference>
<keyword evidence="3 4" id="KW-0620">Polyamine biosynthesis</keyword>
<dbReference type="InterPro" id="IPR030374">
    <property type="entry name" value="PABS"/>
</dbReference>
<evidence type="ECO:0000256" key="1">
    <source>
        <dbReference type="ARBA" id="ARBA00007867"/>
    </source>
</evidence>
<feature type="active site" description="Proton acceptor" evidence="4">
    <location>
        <position position="141"/>
    </location>
</feature>
<comment type="caution">
    <text evidence="6">The sequence shown here is derived from an EMBL/GenBank/DDBJ whole genome shotgun (WGS) entry which is preliminary data.</text>
</comment>
<reference evidence="6 7" key="1">
    <citation type="journal article" date="2019" name="Front. Microbiol.">
        <title>Genomes of Neutrophilic Sulfur-Oxidizing Chemolithoautotrophs Representing 9 Proteobacterial Species From 8 Genera.</title>
        <authorList>
            <person name="Watanabe T."/>
            <person name="Kojima H."/>
            <person name="Umezawa K."/>
            <person name="Hori C."/>
            <person name="Takasuka T.E."/>
            <person name="Kato Y."/>
            <person name="Fukui M."/>
        </authorList>
    </citation>
    <scope>NUCLEOTIDE SEQUENCE [LARGE SCALE GENOMIC DNA]</scope>
    <source>
        <strain evidence="6 7">TTN</strain>
    </source>
</reference>
<dbReference type="RefSeq" id="WP_124704809.1">
    <property type="nucleotide sequence ID" value="NZ_BGOW01000015.1"/>
</dbReference>
<keyword evidence="2 4" id="KW-0808">Transferase</keyword>
<comment type="similarity">
    <text evidence="1">Belongs to the spermidine/spermine synthase family.</text>
</comment>
<dbReference type="SUPFAM" id="SSF53335">
    <property type="entry name" value="S-adenosyl-L-methionine-dependent methyltransferases"/>
    <property type="match status" value="1"/>
</dbReference>
<dbReference type="AlphaFoldDB" id="A0A401JEH0"/>
<dbReference type="OrthoDB" id="117774at2"/>
<dbReference type="GO" id="GO:0016740">
    <property type="term" value="F:transferase activity"/>
    <property type="evidence" value="ECO:0007669"/>
    <property type="project" value="UniProtKB-UniRule"/>
</dbReference>
<name>A0A401JEH0_9PROT</name>
<proteinExistence type="inferred from homology"/>
<dbReference type="NCBIfam" id="NF003380">
    <property type="entry name" value="PRK04457.1"/>
    <property type="match status" value="1"/>
</dbReference>
<dbReference type="Pfam" id="PF01564">
    <property type="entry name" value="Spermine_synth"/>
    <property type="match status" value="1"/>
</dbReference>
<evidence type="ECO:0000259" key="5">
    <source>
        <dbReference type="PROSITE" id="PS51006"/>
    </source>
</evidence>
<dbReference type="GO" id="GO:0006596">
    <property type="term" value="P:polyamine biosynthetic process"/>
    <property type="evidence" value="ECO:0007669"/>
    <property type="project" value="UniProtKB-UniRule"/>
</dbReference>
<dbReference type="Proteomes" id="UP000286806">
    <property type="component" value="Unassembled WGS sequence"/>
</dbReference>
<dbReference type="PANTHER" id="PTHR43317:SF1">
    <property type="entry name" value="THERMOSPERMINE SYNTHASE ACAULIS5"/>
    <property type="match status" value="1"/>
</dbReference>
<dbReference type="PROSITE" id="PS51006">
    <property type="entry name" value="PABS_2"/>
    <property type="match status" value="1"/>
</dbReference>
<dbReference type="Gene3D" id="3.40.50.150">
    <property type="entry name" value="Vaccinia Virus protein VP39"/>
    <property type="match status" value="1"/>
</dbReference>
<accession>A0A401JEH0</accession>
<evidence type="ECO:0000313" key="7">
    <source>
        <dbReference type="Proteomes" id="UP000286806"/>
    </source>
</evidence>
<feature type="domain" description="PABS" evidence="5">
    <location>
        <begin position="1"/>
        <end position="216"/>
    </location>
</feature>
<dbReference type="InterPro" id="IPR029063">
    <property type="entry name" value="SAM-dependent_MTases_sf"/>
</dbReference>
<evidence type="ECO:0000256" key="4">
    <source>
        <dbReference type="PROSITE-ProRule" id="PRU00354"/>
    </source>
</evidence>
<protein>
    <submittedName>
        <fullName evidence="6">Spermidine synthase-like protein</fullName>
    </submittedName>
</protein>
<gene>
    <name evidence="6" type="ORF">SFMTTN_1825</name>
</gene>
<evidence type="ECO:0000256" key="2">
    <source>
        <dbReference type="ARBA" id="ARBA00022679"/>
    </source>
</evidence>
<sequence>MRFFKRRIHKAVSDLDTVEISEQDGVRFLHLGNDTVQSAMRLSDPNGLELSYTRAMLGFLLLMAPPERALMLGLGGGSLAKFLYHRMPATKSIAVEINSQVIAAARSFFQLPADDERLQVVHGDAASYVVEHLGWDAILLDGFDSGCQVESLATQDFYDHCAMALTQQGVLSVNLWGSDPNFDVYLKRIETAFDGRILCLPAERRGNIIVFGFASKPRHTEWEALRNRAARLQADLGLEFTHFVEGLRVMNAHDHKGLA</sequence>
<organism evidence="6 7">
    <name type="scientific">Sulfuriferula multivorans</name>
    <dbReference type="NCBI Taxonomy" id="1559896"/>
    <lineage>
        <taxon>Bacteria</taxon>
        <taxon>Pseudomonadati</taxon>
        <taxon>Pseudomonadota</taxon>
        <taxon>Betaproteobacteria</taxon>
        <taxon>Nitrosomonadales</taxon>
        <taxon>Sulfuricellaceae</taxon>
        <taxon>Sulfuriferula</taxon>
    </lineage>
</organism>